<protein>
    <submittedName>
        <fullName evidence="2">Uncharacterized protein</fullName>
    </submittedName>
</protein>
<sequence>MYLSYFLPISILLLTSHVSSDDNIIMPYERFQYDLEKFLPVVQQEVDFAELSSLTDDQAYEQIKSFFPTLRLRVQQLRNTGITADEKRRKNKEGADQMCGQGHNFGYLIVDHKLRNIQNVLVKKRITVANNLKMLTDVKNALANWQQSSKFPCKYVHPKHG</sequence>
<evidence type="ECO:0000313" key="2">
    <source>
        <dbReference type="EMBL" id="ULT93927.1"/>
    </source>
</evidence>
<organism evidence="2 3">
    <name type="scientific">Caenorhabditis briggsae</name>
    <dbReference type="NCBI Taxonomy" id="6238"/>
    <lineage>
        <taxon>Eukaryota</taxon>
        <taxon>Metazoa</taxon>
        <taxon>Ecdysozoa</taxon>
        <taxon>Nematoda</taxon>
        <taxon>Chromadorea</taxon>
        <taxon>Rhabditida</taxon>
        <taxon>Rhabditina</taxon>
        <taxon>Rhabditomorpha</taxon>
        <taxon>Rhabditoidea</taxon>
        <taxon>Rhabditidae</taxon>
        <taxon>Peloderinae</taxon>
        <taxon>Caenorhabditis</taxon>
    </lineage>
</organism>
<dbReference type="AlphaFoldDB" id="A0AAE9A682"/>
<reference evidence="2 3" key="1">
    <citation type="submission" date="2022-05" db="EMBL/GenBank/DDBJ databases">
        <title>Chromosome-level reference genomes for two strains of Caenorhabditis briggsae: an improved platform for comparative genomics.</title>
        <authorList>
            <person name="Stevens L."/>
            <person name="Andersen E.C."/>
        </authorList>
    </citation>
    <scope>NUCLEOTIDE SEQUENCE [LARGE SCALE GENOMIC DNA]</scope>
    <source>
        <strain evidence="2">QX1410_ONT</strain>
        <tissue evidence="2">Whole-organism</tissue>
    </source>
</reference>
<feature type="signal peptide" evidence="1">
    <location>
        <begin position="1"/>
        <end position="20"/>
    </location>
</feature>
<accession>A0AAE9A682</accession>
<keyword evidence="1" id="KW-0732">Signal</keyword>
<dbReference type="EMBL" id="CP090894">
    <property type="protein sequence ID" value="ULT93927.1"/>
    <property type="molecule type" value="Genomic_DNA"/>
</dbReference>
<name>A0AAE9A682_CAEBR</name>
<feature type="chain" id="PRO_5042174726" evidence="1">
    <location>
        <begin position="21"/>
        <end position="161"/>
    </location>
</feature>
<dbReference type="Proteomes" id="UP000827892">
    <property type="component" value="Chromosome IV"/>
</dbReference>
<evidence type="ECO:0000256" key="1">
    <source>
        <dbReference type="SAM" id="SignalP"/>
    </source>
</evidence>
<proteinExistence type="predicted"/>
<gene>
    <name evidence="2" type="ORF">L3Y34_003439</name>
</gene>
<evidence type="ECO:0000313" key="3">
    <source>
        <dbReference type="Proteomes" id="UP000827892"/>
    </source>
</evidence>